<keyword evidence="4" id="KW-0698">rRNA processing</keyword>
<evidence type="ECO:0000256" key="1">
    <source>
        <dbReference type="ARBA" id="ARBA00004604"/>
    </source>
</evidence>
<keyword evidence="9" id="KW-1185">Reference proteome</keyword>
<comment type="similarity">
    <text evidence="2">Belongs to the NOP14 family.</text>
</comment>
<feature type="compositionally biased region" description="Acidic residues" evidence="7">
    <location>
        <begin position="382"/>
        <end position="395"/>
    </location>
</feature>
<dbReference type="AlphaFoldDB" id="A0A3N4KQT0"/>
<keyword evidence="3" id="KW-0690">Ribosome biogenesis</keyword>
<organism evidence="8 9">
    <name type="scientific">Morchella conica CCBAS932</name>
    <dbReference type="NCBI Taxonomy" id="1392247"/>
    <lineage>
        <taxon>Eukaryota</taxon>
        <taxon>Fungi</taxon>
        <taxon>Dikarya</taxon>
        <taxon>Ascomycota</taxon>
        <taxon>Pezizomycotina</taxon>
        <taxon>Pezizomycetes</taxon>
        <taxon>Pezizales</taxon>
        <taxon>Morchellaceae</taxon>
        <taxon>Morchella</taxon>
    </lineage>
</organism>
<comment type="subcellular location">
    <subcellularLocation>
        <location evidence="1">Nucleus</location>
        <location evidence="1">Nucleolus</location>
    </subcellularLocation>
</comment>
<accession>A0A3N4KQT0</accession>
<evidence type="ECO:0000313" key="9">
    <source>
        <dbReference type="Proteomes" id="UP000277580"/>
    </source>
</evidence>
<feature type="region of interest" description="Disordered" evidence="7">
    <location>
        <begin position="66"/>
        <end position="96"/>
    </location>
</feature>
<dbReference type="GO" id="GO:0030490">
    <property type="term" value="P:maturation of SSU-rRNA"/>
    <property type="evidence" value="ECO:0007669"/>
    <property type="project" value="TreeGrafter"/>
</dbReference>
<dbReference type="PANTHER" id="PTHR23183:SF0">
    <property type="entry name" value="NUCLEOLAR PROTEIN 14"/>
    <property type="match status" value="1"/>
</dbReference>
<dbReference type="Proteomes" id="UP000277580">
    <property type="component" value="Unassembled WGS sequence"/>
</dbReference>
<evidence type="ECO:0000256" key="2">
    <source>
        <dbReference type="ARBA" id="ARBA00007466"/>
    </source>
</evidence>
<gene>
    <name evidence="8" type="ORF">P167DRAFT_564793</name>
</gene>
<feature type="region of interest" description="Disordered" evidence="7">
    <location>
        <begin position="12"/>
        <end position="44"/>
    </location>
</feature>
<feature type="compositionally biased region" description="Acidic residues" evidence="7">
    <location>
        <begin position="414"/>
        <end position="438"/>
    </location>
</feature>
<dbReference type="GO" id="GO:0030692">
    <property type="term" value="C:Noc4p-Nop14p complex"/>
    <property type="evidence" value="ECO:0007669"/>
    <property type="project" value="TreeGrafter"/>
</dbReference>
<feature type="compositionally biased region" description="Basic and acidic residues" evidence="7">
    <location>
        <begin position="313"/>
        <end position="381"/>
    </location>
</feature>
<evidence type="ECO:0000256" key="4">
    <source>
        <dbReference type="ARBA" id="ARBA00022552"/>
    </source>
</evidence>
<comment type="function">
    <text evidence="6">Involved in nucleolar processing of pre-18S ribosomal RNA. Has a role in the nuclear export of 40S pre-ribosomal subunit to the cytoplasm.</text>
</comment>
<evidence type="ECO:0000256" key="6">
    <source>
        <dbReference type="ARBA" id="ARBA00024695"/>
    </source>
</evidence>
<dbReference type="InParanoid" id="A0A3N4KQT0"/>
<protein>
    <submittedName>
        <fullName evidence="8">Nop14-like protein</fullName>
    </submittedName>
</protein>
<feature type="region of interest" description="Disordered" evidence="7">
    <location>
        <begin position="112"/>
        <end position="255"/>
    </location>
</feature>
<feature type="compositionally biased region" description="Basic and acidic residues" evidence="7">
    <location>
        <begin position="213"/>
        <end position="255"/>
    </location>
</feature>
<proteinExistence type="inferred from homology"/>
<keyword evidence="5" id="KW-0539">Nucleus</keyword>
<sequence>MGESQLKRLKASLRTAGITGPQKSKKPAVRAKQQAAAAGSSTKRLDRNVALQSIREEFNPFEIKTTREKHSISGRGQVKGAKGRPGLSKQIGEENRKRTLLVEMQRKHKAGGIVDRRFGENDPTMTPEEKMLERFTKEKQKRARGGDIFNLDDGDEDQLTHFGKSLGADDFDEGNEMMASDDDMLERRLSKKRRLDPDAGPNDTGSGDEDSDGEKKPERKKSKAEVMKEVIAKSKLHKFERQKAKEDDEDEREKLDAQMSDIWALLGRQPVIRGDAPGTGANMEPIPGRDEPRPEKKAEDDGKTNPGRLAQMEGKEDAEYDARVREMVYDKRSQPAERTKTAEEKALEESERLRKLEEARQRRMRGEEDSEDERTAAKEADIGGDDDFEFGDATEYDLGRGIPDAAIPDKTQENPDELLDGDYEVSEDGYVDVDEDGNVDGSGAEFSDDYESDAEVAAGSDKDDEEDDFLADLMPRAKSTATTTGSGALTLDLTAPSSEPSDKLAYTYPCPQTHAELLSITATVPTSDHPTIIQRIRILHHPKLHADNKSKLAVFAPVLLEHILHLSNLTPATPPFPALETLIRHLHALSKSHPIPVAEAFRNHLKAAHDREDLTSADLILLTAVATIYPTSDHFHQVVTPATIVLARWLSQTPPTTMQRLATGAYLATLCLQYQKLSRRFVPEAISFVLQGLSLLAPAPQVPVPGNFLYHDSSELRITKAHVGGARKMAFADIFGDEKEDTRCVLACTFLSLTEGFAALWAGKKAFGEVFGPAAEVVAWLGGRECGGRLSRDVKTKVKTTQKTLTTALTHATHTRRPLELHHHRPLPIKTFIPKFEESYSADKRSYDPDKERLQLAKLKAEHKRERKGALRELRKDSSFVAREKLKEDKKKSKEYHAKMAKLTAMIQTEEGAAANEYKRTKKR</sequence>
<feature type="compositionally biased region" description="Basic and acidic residues" evidence="7">
    <location>
        <begin position="287"/>
        <end position="303"/>
    </location>
</feature>
<reference evidence="8 9" key="1">
    <citation type="journal article" date="2018" name="Nat. Ecol. Evol.">
        <title>Pezizomycetes genomes reveal the molecular basis of ectomycorrhizal truffle lifestyle.</title>
        <authorList>
            <person name="Murat C."/>
            <person name="Payen T."/>
            <person name="Noel B."/>
            <person name="Kuo A."/>
            <person name="Morin E."/>
            <person name="Chen J."/>
            <person name="Kohler A."/>
            <person name="Krizsan K."/>
            <person name="Balestrini R."/>
            <person name="Da Silva C."/>
            <person name="Montanini B."/>
            <person name="Hainaut M."/>
            <person name="Levati E."/>
            <person name="Barry K.W."/>
            <person name="Belfiori B."/>
            <person name="Cichocki N."/>
            <person name="Clum A."/>
            <person name="Dockter R.B."/>
            <person name="Fauchery L."/>
            <person name="Guy J."/>
            <person name="Iotti M."/>
            <person name="Le Tacon F."/>
            <person name="Lindquist E.A."/>
            <person name="Lipzen A."/>
            <person name="Malagnac F."/>
            <person name="Mello A."/>
            <person name="Molinier V."/>
            <person name="Miyauchi S."/>
            <person name="Poulain J."/>
            <person name="Riccioni C."/>
            <person name="Rubini A."/>
            <person name="Sitrit Y."/>
            <person name="Splivallo R."/>
            <person name="Traeger S."/>
            <person name="Wang M."/>
            <person name="Zifcakova L."/>
            <person name="Wipf D."/>
            <person name="Zambonelli A."/>
            <person name="Paolocci F."/>
            <person name="Nowrousian M."/>
            <person name="Ottonello S."/>
            <person name="Baldrian P."/>
            <person name="Spatafora J.W."/>
            <person name="Henrissat B."/>
            <person name="Nagy L.G."/>
            <person name="Aury J.M."/>
            <person name="Wincker P."/>
            <person name="Grigoriev I.V."/>
            <person name="Bonfante P."/>
            <person name="Martin F.M."/>
        </authorList>
    </citation>
    <scope>NUCLEOTIDE SEQUENCE [LARGE SCALE GENOMIC DNA]</scope>
    <source>
        <strain evidence="8 9">CCBAS932</strain>
    </source>
</reference>
<feature type="compositionally biased region" description="Basic and acidic residues" evidence="7">
    <location>
        <begin position="127"/>
        <end position="138"/>
    </location>
</feature>
<dbReference type="EMBL" id="ML119125">
    <property type="protein sequence ID" value="RPB12934.1"/>
    <property type="molecule type" value="Genomic_DNA"/>
</dbReference>
<evidence type="ECO:0000256" key="3">
    <source>
        <dbReference type="ARBA" id="ARBA00022517"/>
    </source>
</evidence>
<feature type="region of interest" description="Disordered" evidence="7">
    <location>
        <begin position="268"/>
        <end position="465"/>
    </location>
</feature>
<name>A0A3N4KQT0_9PEZI</name>
<evidence type="ECO:0000313" key="8">
    <source>
        <dbReference type="EMBL" id="RPB12934.1"/>
    </source>
</evidence>
<dbReference type="InterPro" id="IPR007276">
    <property type="entry name" value="Nop14"/>
</dbReference>
<dbReference type="OrthoDB" id="441771at2759"/>
<dbReference type="FunCoup" id="A0A3N4KQT0">
    <property type="interactions" value="1131"/>
</dbReference>
<dbReference type="Pfam" id="PF04147">
    <property type="entry name" value="Nop14"/>
    <property type="match status" value="1"/>
</dbReference>
<dbReference type="GO" id="GO:0032040">
    <property type="term" value="C:small-subunit processome"/>
    <property type="evidence" value="ECO:0007669"/>
    <property type="project" value="InterPro"/>
</dbReference>
<dbReference type="STRING" id="1392247.A0A3N4KQT0"/>
<evidence type="ECO:0000256" key="5">
    <source>
        <dbReference type="ARBA" id="ARBA00023242"/>
    </source>
</evidence>
<evidence type="ECO:0000256" key="7">
    <source>
        <dbReference type="SAM" id="MobiDB-lite"/>
    </source>
</evidence>
<dbReference type="PANTHER" id="PTHR23183">
    <property type="entry name" value="NOP14"/>
    <property type="match status" value="1"/>
</dbReference>
<feature type="compositionally biased region" description="Acidic residues" evidence="7">
    <location>
        <begin position="169"/>
        <end position="184"/>
    </location>
</feature>